<dbReference type="InterPro" id="IPR048366">
    <property type="entry name" value="TNP-like_GBD"/>
</dbReference>
<dbReference type="Pfam" id="PF21788">
    <property type="entry name" value="TNP-like_GBD"/>
    <property type="match status" value="1"/>
</dbReference>
<dbReference type="InterPro" id="IPR022242">
    <property type="entry name" value="TNP-like_C"/>
</dbReference>
<accession>A0A6G0Y9B5</accession>
<protein>
    <recommendedName>
        <fullName evidence="5">Transposable element P transposase</fullName>
    </recommendedName>
</protein>
<dbReference type="EMBL" id="VUJU01005399">
    <property type="protein sequence ID" value="KAF0751352.1"/>
    <property type="molecule type" value="Genomic_DNA"/>
</dbReference>
<gene>
    <name evidence="3" type="ORF">FWK35_00019016</name>
</gene>
<organism evidence="3 4">
    <name type="scientific">Aphis craccivora</name>
    <name type="common">Cowpea aphid</name>
    <dbReference type="NCBI Taxonomy" id="307492"/>
    <lineage>
        <taxon>Eukaryota</taxon>
        <taxon>Metazoa</taxon>
        <taxon>Ecdysozoa</taxon>
        <taxon>Arthropoda</taxon>
        <taxon>Hexapoda</taxon>
        <taxon>Insecta</taxon>
        <taxon>Pterygota</taxon>
        <taxon>Neoptera</taxon>
        <taxon>Paraneoptera</taxon>
        <taxon>Hemiptera</taxon>
        <taxon>Sternorrhyncha</taxon>
        <taxon>Aphidomorpha</taxon>
        <taxon>Aphidoidea</taxon>
        <taxon>Aphididae</taxon>
        <taxon>Aphidini</taxon>
        <taxon>Aphis</taxon>
        <taxon>Aphis</taxon>
    </lineage>
</organism>
<keyword evidence="4" id="KW-1185">Reference proteome</keyword>
<evidence type="ECO:0000313" key="4">
    <source>
        <dbReference type="Proteomes" id="UP000478052"/>
    </source>
</evidence>
<sequence length="627" mass="72465">MPMTRDILYTIISSLHSVGYHVIAIVSDMGPSNVVLWHNLGISMEKTFEHSITKSNIYAFADAPHLLKLARNHFLDKGFVLPNGKYIGKNIVYELLKVNSNKDYRFAYKLSERHLSVEGTARMNVKLAAHVFSNSVAKAISYLGNKSIINNYNWKEASDVIKLINDWFDLLNTQQKYDKHTVSYGLDEDNQNKLLDRMNDFIINMRVHFKKTLLPFQKGVIITNKSLKGLLDDMKNYEIDYIMTRKVNQDIIENLFSFLKGILRWYILGKHCKTVFTVNRNTTNGSEDNLVTGEECLTRQLIHILENDCSKTELAELENQSGQSVVDIGKINMNILDEFELEMEETKQFNEIESESVEYVIGYVAHRFFHKYPFLKSDEESSKDSWIQHLSMGNLTVPSRTLVNAVHTMESLFKDLHGNGLSKHPNIIKNIVKKLNEKFHDLPTDVLGCLVRTRHLFLSVTFGEKQYGRLAQTQIAGIPIYFIMLRSVICKFFKLNKLLPTKTMYTVYNPLYKSILQYGILVWGGCSDNAIKPLEIQQNHAVRLCLRKKELYGSTSINYLYFRVLLVGYLYRHFCILFKAGNITTKNVNKREHRAYDLHFVDYLGSINFNAMSLELKKILLVIKELL</sequence>
<evidence type="ECO:0008006" key="5">
    <source>
        <dbReference type="Google" id="ProtNLM"/>
    </source>
</evidence>
<evidence type="ECO:0000259" key="2">
    <source>
        <dbReference type="Pfam" id="PF21788"/>
    </source>
</evidence>
<proteinExistence type="predicted"/>
<reference evidence="3 4" key="1">
    <citation type="submission" date="2019-08" db="EMBL/GenBank/DDBJ databases">
        <title>Whole genome of Aphis craccivora.</title>
        <authorList>
            <person name="Voronova N.V."/>
            <person name="Shulinski R.S."/>
            <person name="Bandarenka Y.V."/>
            <person name="Zhorov D.G."/>
            <person name="Warner D."/>
        </authorList>
    </citation>
    <scope>NUCLEOTIDE SEQUENCE [LARGE SCALE GENOMIC DNA]</scope>
    <source>
        <strain evidence="3">180601</strain>
        <tissue evidence="3">Whole Body</tissue>
    </source>
</reference>
<name>A0A6G0Y9B5_APHCR</name>
<dbReference type="AlphaFoldDB" id="A0A6G0Y9B5"/>
<feature type="domain" description="Transposable element P transposase-like GTP-binding insertion" evidence="2">
    <location>
        <begin position="65"/>
        <end position="180"/>
    </location>
</feature>
<dbReference type="OrthoDB" id="6627143at2759"/>
<dbReference type="Pfam" id="PF12596">
    <property type="entry name" value="Tnp_P_element_C"/>
    <property type="match status" value="1"/>
</dbReference>
<feature type="domain" description="Transposable element P transposase-like C-terminal" evidence="1">
    <location>
        <begin position="342"/>
        <end position="378"/>
    </location>
</feature>
<dbReference type="Proteomes" id="UP000478052">
    <property type="component" value="Unassembled WGS sequence"/>
</dbReference>
<evidence type="ECO:0000259" key="1">
    <source>
        <dbReference type="Pfam" id="PF12596"/>
    </source>
</evidence>
<evidence type="ECO:0000313" key="3">
    <source>
        <dbReference type="EMBL" id="KAF0751352.1"/>
    </source>
</evidence>
<comment type="caution">
    <text evidence="3">The sequence shown here is derived from an EMBL/GenBank/DDBJ whole genome shotgun (WGS) entry which is preliminary data.</text>
</comment>